<dbReference type="GO" id="GO:0030497">
    <property type="term" value="P:fatty acid elongation"/>
    <property type="evidence" value="ECO:0007669"/>
    <property type="project" value="TreeGrafter"/>
</dbReference>
<evidence type="ECO:0000256" key="1">
    <source>
        <dbReference type="ARBA" id="ARBA00004141"/>
    </source>
</evidence>
<keyword evidence="14" id="KW-0256">Endoplasmic reticulum</keyword>
<dbReference type="GO" id="GO:0042761">
    <property type="term" value="P:very long-chain fatty acid biosynthetic process"/>
    <property type="evidence" value="ECO:0007669"/>
    <property type="project" value="TreeGrafter"/>
</dbReference>
<keyword evidence="6 14" id="KW-0812">Transmembrane</keyword>
<feature type="region of interest" description="Disordered" evidence="15">
    <location>
        <begin position="1"/>
        <end position="21"/>
    </location>
</feature>
<dbReference type="GO" id="GO:0005789">
    <property type="term" value="C:endoplasmic reticulum membrane"/>
    <property type="evidence" value="ECO:0007669"/>
    <property type="project" value="UniProtKB-SubCell"/>
</dbReference>
<evidence type="ECO:0000313" key="17">
    <source>
        <dbReference type="Proteomes" id="UP000243515"/>
    </source>
</evidence>
<feature type="transmembrane region" description="Helical" evidence="14">
    <location>
        <begin position="223"/>
        <end position="245"/>
    </location>
</feature>
<evidence type="ECO:0000256" key="6">
    <source>
        <dbReference type="ARBA" id="ARBA00022692"/>
    </source>
</evidence>
<comment type="subcellular location">
    <subcellularLocation>
        <location evidence="14">Endoplasmic reticulum membrane</location>
        <topology evidence="14">Multi-pass membrane protein</topology>
    </subcellularLocation>
    <subcellularLocation>
        <location evidence="1">Membrane</location>
        <topology evidence="1">Multi-pass membrane protein</topology>
    </subcellularLocation>
</comment>
<organism evidence="16 17">
    <name type="scientific">Elaphomyces granulatus</name>
    <dbReference type="NCBI Taxonomy" id="519963"/>
    <lineage>
        <taxon>Eukaryota</taxon>
        <taxon>Fungi</taxon>
        <taxon>Dikarya</taxon>
        <taxon>Ascomycota</taxon>
        <taxon>Pezizomycotina</taxon>
        <taxon>Eurotiomycetes</taxon>
        <taxon>Eurotiomycetidae</taxon>
        <taxon>Eurotiales</taxon>
        <taxon>Elaphomycetaceae</taxon>
        <taxon>Elaphomyces</taxon>
    </lineage>
</organism>
<keyword evidence="12 14" id="KW-0456">Lyase</keyword>
<comment type="function">
    <text evidence="14">Catalyzes the third of the four reactions of the long-chain fatty acids elongation cycle. This endoplasmic reticulum-bound enzymatic process, allows the addition of two carbons to the chain of long- and very long-chain fatty acids/VLCFAs per cycle. This enzyme catalyzes the dehydration of the 3-hydroxyacyl-CoA intermediate into trans-2,3-enoyl-CoA, within each cycle of fatty acid elongation. Thereby, it participates to the production of VLCFAs of different chain lengths that are involved in multiple biological processes as precursors of membrane lipids and lipid mediators.</text>
</comment>
<evidence type="ECO:0000256" key="10">
    <source>
        <dbReference type="ARBA" id="ARBA00023136"/>
    </source>
</evidence>
<dbReference type="EC" id="4.2.1.134" evidence="4 14"/>
<evidence type="ECO:0000256" key="5">
    <source>
        <dbReference type="ARBA" id="ARBA00022516"/>
    </source>
</evidence>
<feature type="transmembrane region" description="Helical" evidence="14">
    <location>
        <begin position="193"/>
        <end position="211"/>
    </location>
</feature>
<comment type="catalytic activity">
    <reaction evidence="13 14">
        <text>a very-long-chain (3R)-3-hydroxyacyl-CoA = a very-long-chain (2E)-enoyl-CoA + H2O</text>
        <dbReference type="Rhea" id="RHEA:45812"/>
        <dbReference type="ChEBI" id="CHEBI:15377"/>
        <dbReference type="ChEBI" id="CHEBI:83728"/>
        <dbReference type="ChEBI" id="CHEBI:85440"/>
        <dbReference type="EC" id="4.2.1.134"/>
    </reaction>
</comment>
<comment type="similarity">
    <text evidence="3 14">Belongs to the very long-chain fatty acids dehydratase HACD family.</text>
</comment>
<feature type="transmembrane region" description="Helical" evidence="14">
    <location>
        <begin position="27"/>
        <end position="53"/>
    </location>
</feature>
<feature type="transmembrane region" description="Helical" evidence="14">
    <location>
        <begin position="91"/>
        <end position="114"/>
    </location>
</feature>
<keyword evidence="7 14" id="KW-0276">Fatty acid metabolism</keyword>
<evidence type="ECO:0000256" key="2">
    <source>
        <dbReference type="ARBA" id="ARBA00005194"/>
    </source>
</evidence>
<evidence type="ECO:0000256" key="11">
    <source>
        <dbReference type="ARBA" id="ARBA00023160"/>
    </source>
</evidence>
<evidence type="ECO:0000256" key="7">
    <source>
        <dbReference type="ARBA" id="ARBA00022832"/>
    </source>
</evidence>
<accession>A0A232M058</accession>
<dbReference type="UniPathway" id="UPA00094"/>
<dbReference type="Pfam" id="PF04387">
    <property type="entry name" value="PTPLA"/>
    <property type="match status" value="1"/>
</dbReference>
<dbReference type="PANTHER" id="PTHR11035">
    <property type="entry name" value="VERY-LONG-CHAIN (3R)-3-HYDROXYACYL-COA DEHYDRATASE"/>
    <property type="match status" value="1"/>
</dbReference>
<comment type="pathway">
    <text evidence="2 14">Lipid metabolism; fatty acid biosynthesis.</text>
</comment>
<protein>
    <recommendedName>
        <fullName evidence="4 14">Very-long-chain (3R)-3-hydroxyacyl-CoA dehydratase</fullName>
        <ecNumber evidence="4 14">4.2.1.134</ecNumber>
    </recommendedName>
</protein>
<keyword evidence="5 14" id="KW-0444">Lipid biosynthesis</keyword>
<evidence type="ECO:0000256" key="8">
    <source>
        <dbReference type="ARBA" id="ARBA00022989"/>
    </source>
</evidence>
<evidence type="ECO:0000256" key="3">
    <source>
        <dbReference type="ARBA" id="ARBA00007811"/>
    </source>
</evidence>
<proteinExistence type="inferred from homology"/>
<evidence type="ECO:0000256" key="13">
    <source>
        <dbReference type="ARBA" id="ARBA00036671"/>
    </source>
</evidence>
<dbReference type="PANTHER" id="PTHR11035:SF3">
    <property type="entry name" value="VERY-LONG-CHAIN (3R)-3-HYDROXYACYL-COA DEHYDRATASE"/>
    <property type="match status" value="1"/>
</dbReference>
<evidence type="ECO:0000256" key="15">
    <source>
        <dbReference type="SAM" id="MobiDB-lite"/>
    </source>
</evidence>
<reference evidence="16 17" key="1">
    <citation type="journal article" date="2015" name="Environ. Microbiol.">
        <title>Metagenome sequence of Elaphomyces granulatus from sporocarp tissue reveals Ascomycota ectomycorrhizal fingerprints of genome expansion and a Proteobacteria-rich microbiome.</title>
        <authorList>
            <person name="Quandt C.A."/>
            <person name="Kohler A."/>
            <person name="Hesse C.N."/>
            <person name="Sharpton T.J."/>
            <person name="Martin F."/>
            <person name="Spatafora J.W."/>
        </authorList>
    </citation>
    <scope>NUCLEOTIDE SEQUENCE [LARGE SCALE GENOMIC DNA]</scope>
    <source>
        <strain evidence="16 17">OSC145934</strain>
    </source>
</reference>
<keyword evidence="10 14" id="KW-0472">Membrane</keyword>
<name>A0A232M058_9EURO</name>
<evidence type="ECO:0000256" key="14">
    <source>
        <dbReference type="RuleBase" id="RU363109"/>
    </source>
</evidence>
<evidence type="ECO:0000256" key="9">
    <source>
        <dbReference type="ARBA" id="ARBA00023098"/>
    </source>
</evidence>
<dbReference type="EMBL" id="NPHW01003332">
    <property type="protein sequence ID" value="OXV09779.1"/>
    <property type="molecule type" value="Genomic_DNA"/>
</dbReference>
<dbReference type="InterPro" id="IPR007482">
    <property type="entry name" value="Tyr_Pase-like_PTPLA"/>
</dbReference>
<gene>
    <name evidence="16" type="ORF">Egran_02459</name>
</gene>
<dbReference type="OrthoDB" id="46988at2759"/>
<dbReference type="GO" id="GO:0102158">
    <property type="term" value="F:very-long-chain (3R)-3-hydroxyacyl-CoA dehydratase activity"/>
    <property type="evidence" value="ECO:0007669"/>
    <property type="project" value="UniProtKB-EC"/>
</dbReference>
<keyword evidence="8 14" id="KW-1133">Transmembrane helix</keyword>
<dbReference type="Proteomes" id="UP000243515">
    <property type="component" value="Unassembled WGS sequence"/>
</dbReference>
<sequence>MASTARSRNASSSSSSSSSGNTIRSYLLAYNSICFALWTTCTLRMVLLIPLLAPSGHSAAVFAHLFSPLLVVTQSLAILEVIHSITGIVRAPVFTTLIQVGSRILLVWGVMYLFREGGRYVTPGEGIVGGDYEGLVGKGVQPGPGAKVGDLAFFGCLAAWGVTECVRYGFFALQVWGMGVPAWWTWLRYNTFYVLYPIGISSECILIWKALKPAAKLHPLYQWFLVAILVIYVPGSYILYTHMIAQRQRVMRGKKRAN</sequence>
<comment type="caution">
    <text evidence="16">The sequence shown here is derived from an EMBL/GenBank/DDBJ whole genome shotgun (WGS) entry which is preliminary data.</text>
</comment>
<keyword evidence="11 14" id="KW-0275">Fatty acid biosynthesis</keyword>
<keyword evidence="9 14" id="KW-0443">Lipid metabolism</keyword>
<dbReference type="GO" id="GO:0030148">
    <property type="term" value="P:sphingolipid biosynthetic process"/>
    <property type="evidence" value="ECO:0007669"/>
    <property type="project" value="TreeGrafter"/>
</dbReference>
<keyword evidence="17" id="KW-1185">Reference proteome</keyword>
<evidence type="ECO:0000313" key="16">
    <source>
        <dbReference type="EMBL" id="OXV09779.1"/>
    </source>
</evidence>
<evidence type="ECO:0000256" key="12">
    <source>
        <dbReference type="ARBA" id="ARBA00023239"/>
    </source>
</evidence>
<feature type="transmembrane region" description="Helical" evidence="14">
    <location>
        <begin position="59"/>
        <end position="79"/>
    </location>
</feature>
<evidence type="ECO:0000256" key="4">
    <source>
        <dbReference type="ARBA" id="ARBA00013122"/>
    </source>
</evidence>
<dbReference type="AlphaFoldDB" id="A0A232M058"/>